<protein>
    <submittedName>
        <fullName evidence="1">Uncharacterized protein</fullName>
    </submittedName>
</protein>
<gene>
    <name evidence="1" type="ORF">OE749_16540</name>
</gene>
<dbReference type="EMBL" id="JAOWKX010000010">
    <property type="protein sequence ID" value="MCV2886304.1"/>
    <property type="molecule type" value="Genomic_DNA"/>
</dbReference>
<comment type="caution">
    <text evidence="1">The sequence shown here is derived from an EMBL/GenBank/DDBJ whole genome shotgun (WGS) entry which is preliminary data.</text>
</comment>
<name>A0ABT3ACA6_9ALTE</name>
<evidence type="ECO:0000313" key="1">
    <source>
        <dbReference type="EMBL" id="MCV2886304.1"/>
    </source>
</evidence>
<keyword evidence="2" id="KW-1185">Reference proteome</keyword>
<sequence length="118" mass="12860">MIDIFHASDLLLHQLSQAKHEREFISLAQSNLSSYTLATRVKHSELDIAFAATGGPSFWVNASNMAIAFAPEPNRCSTFGDILVEQGTGYVNLSTEIGFIPLVDAVEHLGTLKQKALN</sequence>
<accession>A0ABT3ACA6</accession>
<evidence type="ECO:0000313" key="2">
    <source>
        <dbReference type="Proteomes" id="UP001652504"/>
    </source>
</evidence>
<dbReference type="Proteomes" id="UP001652504">
    <property type="component" value="Unassembled WGS sequence"/>
</dbReference>
<proteinExistence type="predicted"/>
<reference evidence="1 2" key="1">
    <citation type="submission" date="2022-10" db="EMBL/GenBank/DDBJ databases">
        <title>Aestuariibacter sp. AA17 isolated from Montipora capitata coral fragment.</title>
        <authorList>
            <person name="Emsley S.A."/>
            <person name="Pfannmuller K.M."/>
            <person name="Loughran R.M."/>
            <person name="Shlafstein M."/>
            <person name="Papke E."/>
            <person name="Saw J.H."/>
            <person name="Ushijima B."/>
            <person name="Videau P."/>
        </authorList>
    </citation>
    <scope>NUCLEOTIDE SEQUENCE [LARGE SCALE GENOMIC DNA]</scope>
    <source>
        <strain evidence="1 2">AA17</strain>
    </source>
</reference>
<dbReference type="RefSeq" id="WP_263713594.1">
    <property type="nucleotide sequence ID" value="NZ_JAOWKX010000010.1"/>
</dbReference>
<organism evidence="1 2">
    <name type="scientific">Fluctibacter corallii</name>
    <dbReference type="NCBI Taxonomy" id="2984329"/>
    <lineage>
        <taxon>Bacteria</taxon>
        <taxon>Pseudomonadati</taxon>
        <taxon>Pseudomonadota</taxon>
        <taxon>Gammaproteobacteria</taxon>
        <taxon>Alteromonadales</taxon>
        <taxon>Alteromonadaceae</taxon>
        <taxon>Fluctibacter</taxon>
    </lineage>
</organism>